<dbReference type="EMBL" id="AGNL01015389">
    <property type="protein sequence ID" value="EJK65897.1"/>
    <property type="molecule type" value="Genomic_DNA"/>
</dbReference>
<dbReference type="AlphaFoldDB" id="K0T629"/>
<feature type="compositionally biased region" description="Low complexity" evidence="1">
    <location>
        <begin position="7"/>
        <end position="29"/>
    </location>
</feature>
<gene>
    <name evidence="2" type="ORF">THAOC_13203</name>
</gene>
<feature type="compositionally biased region" description="Low complexity" evidence="1">
    <location>
        <begin position="84"/>
        <end position="102"/>
    </location>
</feature>
<proteinExistence type="predicted"/>
<feature type="non-terminal residue" evidence="2">
    <location>
        <position position="193"/>
    </location>
</feature>
<feature type="compositionally biased region" description="Basic and acidic residues" evidence="1">
    <location>
        <begin position="103"/>
        <end position="114"/>
    </location>
</feature>
<evidence type="ECO:0000256" key="1">
    <source>
        <dbReference type="SAM" id="MobiDB-lite"/>
    </source>
</evidence>
<evidence type="ECO:0000313" key="2">
    <source>
        <dbReference type="EMBL" id="EJK65897.1"/>
    </source>
</evidence>
<feature type="region of interest" description="Disordered" evidence="1">
    <location>
        <begin position="1"/>
        <end position="34"/>
    </location>
</feature>
<reference evidence="2 3" key="1">
    <citation type="journal article" date="2012" name="Genome Biol.">
        <title>Genome and low-iron response of an oceanic diatom adapted to chronic iron limitation.</title>
        <authorList>
            <person name="Lommer M."/>
            <person name="Specht M."/>
            <person name="Roy A.S."/>
            <person name="Kraemer L."/>
            <person name="Andreson R."/>
            <person name="Gutowska M.A."/>
            <person name="Wolf J."/>
            <person name="Bergner S.V."/>
            <person name="Schilhabel M.B."/>
            <person name="Klostermeier U.C."/>
            <person name="Beiko R.G."/>
            <person name="Rosenstiel P."/>
            <person name="Hippler M."/>
            <person name="Laroche J."/>
        </authorList>
    </citation>
    <scope>NUCLEOTIDE SEQUENCE [LARGE SCALE GENOMIC DNA]</scope>
    <source>
        <strain evidence="2 3">CCMP1005</strain>
    </source>
</reference>
<dbReference type="Proteomes" id="UP000266841">
    <property type="component" value="Unassembled WGS sequence"/>
</dbReference>
<accession>K0T629</accession>
<feature type="region of interest" description="Disordered" evidence="1">
    <location>
        <begin position="84"/>
        <end position="138"/>
    </location>
</feature>
<protein>
    <submittedName>
        <fullName evidence="2">Uncharacterized protein</fullName>
    </submittedName>
</protein>
<sequence>MGGGTSGDDNAGGSPRDARRGGAAPGWARRVPDGRRLGLHFVAGTRRDDGLAREAPQAAMMQQQQMMMMQQMQMQQAAMVQMQAHQQHQAAAAQQQAAAARQKAAEDAAAKEEAAELDDDVATVGEDERGHEGLTEDADMERLAAAWREAEAEFAAEFDGDEYDYDASDMGAAYGDEAYGQQRSSSVPAGVRV</sequence>
<name>K0T629_THAOC</name>
<organism evidence="2 3">
    <name type="scientific">Thalassiosira oceanica</name>
    <name type="common">Marine diatom</name>
    <dbReference type="NCBI Taxonomy" id="159749"/>
    <lineage>
        <taxon>Eukaryota</taxon>
        <taxon>Sar</taxon>
        <taxon>Stramenopiles</taxon>
        <taxon>Ochrophyta</taxon>
        <taxon>Bacillariophyta</taxon>
        <taxon>Coscinodiscophyceae</taxon>
        <taxon>Thalassiosirophycidae</taxon>
        <taxon>Thalassiosirales</taxon>
        <taxon>Thalassiosiraceae</taxon>
        <taxon>Thalassiosira</taxon>
    </lineage>
</organism>
<evidence type="ECO:0000313" key="3">
    <source>
        <dbReference type="Proteomes" id="UP000266841"/>
    </source>
</evidence>
<comment type="caution">
    <text evidence="2">The sequence shown here is derived from an EMBL/GenBank/DDBJ whole genome shotgun (WGS) entry which is preliminary data.</text>
</comment>
<keyword evidence="3" id="KW-1185">Reference proteome</keyword>